<feature type="transmembrane region" description="Helical" evidence="1">
    <location>
        <begin position="40"/>
        <end position="61"/>
    </location>
</feature>
<evidence type="ECO:0000256" key="1">
    <source>
        <dbReference type="SAM" id="Phobius"/>
    </source>
</evidence>
<organism evidence="2 3">
    <name type="scientific">Symbiodinium necroappetens</name>
    <dbReference type="NCBI Taxonomy" id="1628268"/>
    <lineage>
        <taxon>Eukaryota</taxon>
        <taxon>Sar</taxon>
        <taxon>Alveolata</taxon>
        <taxon>Dinophyceae</taxon>
        <taxon>Suessiales</taxon>
        <taxon>Symbiodiniaceae</taxon>
        <taxon>Symbiodinium</taxon>
    </lineage>
</organism>
<protein>
    <submittedName>
        <fullName evidence="2">Pkd2 protein</fullName>
    </submittedName>
</protein>
<dbReference type="EMBL" id="CAJNJA010051113">
    <property type="protein sequence ID" value="CAE7843405.1"/>
    <property type="molecule type" value="Genomic_DNA"/>
</dbReference>
<keyword evidence="3" id="KW-1185">Reference proteome</keyword>
<name>A0A812ZZP5_9DINO</name>
<sequence>AIPRLIKVQFKFYFSRGGGVYTRQNIEVATLKTWPRHNRALLLFVDIVFLCMCLASTAFMAREFSKDMKAGKIFGHFNLINSITWLSCLFGFTLSVIEACHPVQACREQFGTLICLF</sequence>
<keyword evidence="1" id="KW-0812">Transmembrane</keyword>
<feature type="transmembrane region" description="Helical" evidence="1">
    <location>
        <begin position="73"/>
        <end position="97"/>
    </location>
</feature>
<dbReference type="Proteomes" id="UP000601435">
    <property type="component" value="Unassembled WGS sequence"/>
</dbReference>
<comment type="caution">
    <text evidence="2">The sequence shown here is derived from an EMBL/GenBank/DDBJ whole genome shotgun (WGS) entry which is preliminary data.</text>
</comment>
<feature type="non-terminal residue" evidence="2">
    <location>
        <position position="117"/>
    </location>
</feature>
<evidence type="ECO:0000313" key="3">
    <source>
        <dbReference type="Proteomes" id="UP000601435"/>
    </source>
</evidence>
<proteinExistence type="predicted"/>
<evidence type="ECO:0000313" key="2">
    <source>
        <dbReference type="EMBL" id="CAE7843405.1"/>
    </source>
</evidence>
<keyword evidence="1" id="KW-0472">Membrane</keyword>
<reference evidence="2" key="1">
    <citation type="submission" date="2021-02" db="EMBL/GenBank/DDBJ databases">
        <authorList>
            <person name="Dougan E. K."/>
            <person name="Rhodes N."/>
            <person name="Thang M."/>
            <person name="Chan C."/>
        </authorList>
    </citation>
    <scope>NUCLEOTIDE SEQUENCE</scope>
</reference>
<gene>
    <name evidence="2" type="primary">pkd2</name>
    <name evidence="2" type="ORF">SNEC2469_LOCUS25724</name>
</gene>
<accession>A0A812ZZP5</accession>
<dbReference type="AlphaFoldDB" id="A0A812ZZP5"/>
<keyword evidence="1" id="KW-1133">Transmembrane helix</keyword>